<keyword evidence="3" id="KW-0808">Transferase</keyword>
<organism evidence="3 4">
    <name type="scientific">Streptococcus anginosus</name>
    <dbReference type="NCBI Taxonomy" id="1328"/>
    <lineage>
        <taxon>Bacteria</taxon>
        <taxon>Bacillati</taxon>
        <taxon>Bacillota</taxon>
        <taxon>Bacilli</taxon>
        <taxon>Lactobacillales</taxon>
        <taxon>Streptococcaceae</taxon>
        <taxon>Streptococcus</taxon>
        <taxon>Streptococcus anginosus group</taxon>
    </lineage>
</organism>
<evidence type="ECO:0000313" key="3">
    <source>
        <dbReference type="EMBL" id="PRT72371.1"/>
    </source>
</evidence>
<evidence type="ECO:0000313" key="4">
    <source>
        <dbReference type="Proteomes" id="UP000238573"/>
    </source>
</evidence>
<feature type="domain" description="Glycosyltransferase 2-like" evidence="1">
    <location>
        <begin position="6"/>
        <end position="110"/>
    </location>
</feature>
<reference evidence="3" key="2">
    <citation type="submission" date="2018-03" db="EMBL/GenBank/DDBJ databases">
        <authorList>
            <person name="Keele B.F."/>
        </authorList>
    </citation>
    <scope>NUCLEOTIDE SEQUENCE</scope>
    <source>
        <strain evidence="3">OUP21</strain>
    </source>
</reference>
<evidence type="ECO:0000259" key="1">
    <source>
        <dbReference type="Pfam" id="PF00535"/>
    </source>
</evidence>
<gene>
    <name evidence="3" type="ORF">C6A27_01360</name>
    <name evidence="2" type="ORF">K1I51_04890</name>
</gene>
<dbReference type="SUPFAM" id="SSF53448">
    <property type="entry name" value="Nucleotide-diphospho-sugar transferases"/>
    <property type="match status" value="1"/>
</dbReference>
<dbReference type="AlphaFoldDB" id="A0A2T0G8J3"/>
<dbReference type="RefSeq" id="WP_106383838.1">
    <property type="nucleotide sequence ID" value="NZ_JAHZQR010000006.1"/>
</dbReference>
<proteinExistence type="predicted"/>
<dbReference type="EMBL" id="JAHZQR010000006">
    <property type="protein sequence ID" value="MBZ2155966.1"/>
    <property type="molecule type" value="Genomic_DNA"/>
</dbReference>
<dbReference type="Gene3D" id="3.90.550.10">
    <property type="entry name" value="Spore Coat Polysaccharide Biosynthesis Protein SpsA, Chain A"/>
    <property type="match status" value="1"/>
</dbReference>
<dbReference type="InterPro" id="IPR029044">
    <property type="entry name" value="Nucleotide-diphossugar_trans"/>
</dbReference>
<reference evidence="2" key="3">
    <citation type="submission" date="2021-07" db="EMBL/GenBank/DDBJ databases">
        <title>Occurrence of streptococci in the human mouth that bind to a non-human glycan.</title>
        <authorList>
            <person name="Cross B."/>
            <person name="Thamadilok S."/>
            <person name="Bensing B."/>
            <person name="Sasmal A."/>
            <person name="Khedri Z."/>
            <person name="Deng L."/>
            <person name="Yu H."/>
            <person name="Mehta A."/>
            <person name="Aluvathingal J."/>
            <person name="Nadendla S."/>
            <person name="Vickerman M."/>
            <person name="Chen X."/>
            <person name="Dewhirst F."/>
            <person name="Gill A."/>
            <person name="Lettrichova I."/>
            <person name="Diaz S."/>
            <person name="Gill S."/>
            <person name="Tettelin H."/>
            <person name="Iverson T."/>
            <person name="Sullam P."/>
            <person name="Varki A."/>
            <person name="Ruhl S."/>
        </authorList>
    </citation>
    <scope>NUCLEOTIDE SEQUENCE</scope>
    <source>
        <strain evidence="2">SK81</strain>
    </source>
</reference>
<dbReference type="PANTHER" id="PTHR22916">
    <property type="entry name" value="GLYCOSYLTRANSFERASE"/>
    <property type="match status" value="1"/>
</dbReference>
<sequence>MTTVLVMMSTYNGEKFLQEQVDSILNQENCEVRLLIRDDGSKDRTIKILEDYSSKDSRVSWYTGENLRSAKSFMHLLIHCEKFYDYYAFADQDDVWDVDKLSVAIESLEQQVGPALYCSNSMLVNEELEGSGEDLYKHVPQFTLSRVLIAGQIQGATMVLNRTFANYFEHKEIPNYIPIHDYYVSAVCLAVGGKVFYDSDSHMKYRQHGNNVFGIDTSFLGKVKRNLNTVFQTNDFFDLQRFSQELINLNQASLDDDSKILLNLAKNYKKSFINRLKLAFYKGLSFGRLNQAISFRLAILLGRL</sequence>
<protein>
    <submittedName>
        <fullName evidence="3">Glycosyl transferase family 2</fullName>
    </submittedName>
    <submittedName>
        <fullName evidence="2">Glycosyltransferase</fullName>
        <ecNumber evidence="2">2.4.-.-</ecNumber>
    </submittedName>
</protein>
<dbReference type="GO" id="GO:0016758">
    <property type="term" value="F:hexosyltransferase activity"/>
    <property type="evidence" value="ECO:0007669"/>
    <property type="project" value="UniProtKB-ARBA"/>
</dbReference>
<comment type="caution">
    <text evidence="3">The sequence shown here is derived from an EMBL/GenBank/DDBJ whole genome shotgun (WGS) entry which is preliminary data.</text>
</comment>
<dbReference type="EMBL" id="PVSZ01000003">
    <property type="protein sequence ID" value="PRT72371.1"/>
    <property type="molecule type" value="Genomic_DNA"/>
</dbReference>
<reference evidence="3 4" key="1">
    <citation type="journal article" date="1993" name="J. Dent. Res.">
        <title>The isolation and characterization of milleri group streptococci from dental periapical abscesses.</title>
        <authorList>
            <person name="Fisher L.E."/>
            <person name="Russell R.R."/>
        </authorList>
    </citation>
    <scope>NUCLEOTIDE SEQUENCE [LARGE SCALE GENOMIC DNA]</scope>
    <source>
        <strain evidence="3 4">OUP21</strain>
    </source>
</reference>
<keyword evidence="2" id="KW-0328">Glycosyltransferase</keyword>
<dbReference type="Proteomes" id="UP001198057">
    <property type="component" value="Unassembled WGS sequence"/>
</dbReference>
<dbReference type="EC" id="2.4.-.-" evidence="2"/>
<dbReference type="Proteomes" id="UP000238573">
    <property type="component" value="Unassembled WGS sequence"/>
</dbReference>
<evidence type="ECO:0000313" key="2">
    <source>
        <dbReference type="EMBL" id="MBZ2155966.1"/>
    </source>
</evidence>
<dbReference type="InterPro" id="IPR001173">
    <property type="entry name" value="Glyco_trans_2-like"/>
</dbReference>
<accession>A0A2T0G8J3</accession>
<dbReference type="Pfam" id="PF00535">
    <property type="entry name" value="Glycos_transf_2"/>
    <property type="match status" value="1"/>
</dbReference>
<name>A0A2T0G8J3_STRAP</name>
<dbReference type="PANTHER" id="PTHR22916:SF3">
    <property type="entry name" value="UDP-GLCNAC:BETAGAL BETA-1,3-N-ACETYLGLUCOSAMINYLTRANSFERASE-LIKE PROTEIN 1"/>
    <property type="match status" value="1"/>
</dbReference>